<dbReference type="STRING" id="1505723.SAMN04487792_0937"/>
<keyword evidence="2" id="KW-1133">Transmembrane helix</keyword>
<sequence length="789" mass="87792">MYVNKKLLKAKLLLISIYVFVLFMIGFNVIKADTQTISATDQETVTSYQIQSSADNSNNEEINYFESNQDQGTSAVSEQESSQVVTEFQTDPPTPRPALAPIQWGNSQLVFDQTTGVLTINGGLVNNPLPIFRALPQERNNIKSIKITAPLTITGSASSLFASLPNLTTIEGLNQVDTTTITDMSRMFYLCQKLSSVDLSAFNTTKVTNMERMFGNCQTLSEIDLQSFETSKVTSMAYMFNNCYNLTKLLHRELITSNVSNMAVMFANCKNLADLSIISSFDTSKVTRMEAMFKGCNSVKELDVRHFNTSKVTNMFSLFEWCDQLRSLDLTNFDTAKVTDMSDMFNGCRNLTTLNIQSFDTTQVTNMCGMFNGCESLAKLDLSSFNTAQVKNMRWMFHNCYSLTQLDLSNFDTSNTETMEIMFNSCKSLTKLDLSNFNTAKVTSMMAMFDNCASLVELNIQNFNTKQVTDKFWMLGLPKLKIIHLGTEITDLQSTYFSTIGGKWTNVGRGTINSPEGSKVFAAADLEQNYHGEKDADTYVRFDLDAVVRVKYVDENNQALAPDDVLTGKLGENYVTTPKNIAKYYLKYHPSNAQGKFGIFEQEVIYVYSLLKDSGSSRPPLKGADVTIHYQDAQGNTIASDEILHGNVGDGYISMSKEIAGYQLKARPDNAIGFFTDRPQVVIYVYIKSTTSDGPQSGASVIEKPKNTDPDLGHYEIACPVNKAKKQLAIKVNHLARPTNSRHLHPAAPNNSLPQTGTNQKLANLYFLLGGILLLVSFGGVIWPLAKHF</sequence>
<gene>
    <name evidence="4" type="ORF">SAMN04487792_0937</name>
</gene>
<dbReference type="PANTHER" id="PTHR45661:SF3">
    <property type="entry name" value="IG-LIKE DOMAIN-CONTAINING PROTEIN"/>
    <property type="match status" value="1"/>
</dbReference>
<dbReference type="EMBL" id="FOMN01000004">
    <property type="protein sequence ID" value="SFD45687.1"/>
    <property type="molecule type" value="Genomic_DNA"/>
</dbReference>
<evidence type="ECO:0000259" key="3">
    <source>
        <dbReference type="Pfam" id="PF06458"/>
    </source>
</evidence>
<keyword evidence="1" id="KW-0677">Repeat</keyword>
<evidence type="ECO:0000313" key="4">
    <source>
        <dbReference type="EMBL" id="SFD45687.1"/>
    </source>
</evidence>
<evidence type="ECO:0000313" key="5">
    <source>
        <dbReference type="Proteomes" id="UP000199599"/>
    </source>
</evidence>
<dbReference type="InterPro" id="IPR053139">
    <property type="entry name" value="Surface_bspA-like"/>
</dbReference>
<dbReference type="Pfam" id="PF03382">
    <property type="entry name" value="DUF285"/>
    <property type="match status" value="2"/>
</dbReference>
<evidence type="ECO:0000256" key="1">
    <source>
        <dbReference type="ARBA" id="ARBA00022737"/>
    </source>
</evidence>
<feature type="transmembrane region" description="Helical" evidence="2">
    <location>
        <begin position="12"/>
        <end position="30"/>
    </location>
</feature>
<feature type="domain" description="MucBP" evidence="3">
    <location>
        <begin position="625"/>
        <end position="686"/>
    </location>
</feature>
<organism evidence="4 5">
    <name type="scientific">Lactobacillus bombicola</name>
    <dbReference type="NCBI Taxonomy" id="1505723"/>
    <lineage>
        <taxon>Bacteria</taxon>
        <taxon>Bacillati</taxon>
        <taxon>Bacillota</taxon>
        <taxon>Bacilli</taxon>
        <taxon>Lactobacillales</taxon>
        <taxon>Lactobacillaceae</taxon>
        <taxon>Lactobacillus</taxon>
    </lineage>
</organism>
<protein>
    <submittedName>
        <fullName evidence="4">Surface protein</fullName>
    </submittedName>
</protein>
<accession>A0A1I1SGU7</accession>
<dbReference type="Gene3D" id="3.10.20.320">
    <property type="entry name" value="Putative peptidoglycan bound protein (lpxtg motif)"/>
    <property type="match status" value="2"/>
</dbReference>
<dbReference type="Proteomes" id="UP000199599">
    <property type="component" value="Unassembled WGS sequence"/>
</dbReference>
<dbReference type="AlphaFoldDB" id="A0A1I1SGU7"/>
<dbReference type="SUPFAM" id="SSF52058">
    <property type="entry name" value="L domain-like"/>
    <property type="match status" value="1"/>
</dbReference>
<feature type="transmembrane region" description="Helical" evidence="2">
    <location>
        <begin position="765"/>
        <end position="786"/>
    </location>
</feature>
<dbReference type="InterPro" id="IPR011889">
    <property type="entry name" value="Liste_lipo_26"/>
</dbReference>
<dbReference type="InterPro" id="IPR005046">
    <property type="entry name" value="DUF285"/>
</dbReference>
<dbReference type="PANTHER" id="PTHR45661">
    <property type="entry name" value="SURFACE ANTIGEN"/>
    <property type="match status" value="1"/>
</dbReference>
<keyword evidence="2" id="KW-0812">Transmembrane</keyword>
<dbReference type="Gene3D" id="3.80.10.10">
    <property type="entry name" value="Ribonuclease Inhibitor"/>
    <property type="match status" value="2"/>
</dbReference>
<name>A0A1I1SGU7_9LACO</name>
<proteinExistence type="predicted"/>
<evidence type="ECO:0000256" key="2">
    <source>
        <dbReference type="SAM" id="Phobius"/>
    </source>
</evidence>
<feature type="domain" description="MucBP" evidence="3">
    <location>
        <begin position="548"/>
        <end position="608"/>
    </location>
</feature>
<reference evidence="5" key="1">
    <citation type="submission" date="2016-10" db="EMBL/GenBank/DDBJ databases">
        <authorList>
            <person name="Varghese N."/>
            <person name="Submissions S."/>
        </authorList>
    </citation>
    <scope>NUCLEOTIDE SEQUENCE [LARGE SCALE GENOMIC DNA]</scope>
    <source>
        <strain evidence="5">R-53102</strain>
    </source>
</reference>
<dbReference type="InterPro" id="IPR009459">
    <property type="entry name" value="MucBP_dom"/>
</dbReference>
<dbReference type="InterPro" id="IPR032675">
    <property type="entry name" value="LRR_dom_sf"/>
</dbReference>
<dbReference type="RefSeq" id="WP_090093102.1">
    <property type="nucleotide sequence ID" value="NZ_CBCRVU010000001.1"/>
</dbReference>
<dbReference type="Pfam" id="PF06458">
    <property type="entry name" value="MucBP"/>
    <property type="match status" value="2"/>
</dbReference>
<dbReference type="NCBIfam" id="TIGR02167">
    <property type="entry name" value="Liste_lipo_26"/>
    <property type="match status" value="10"/>
</dbReference>
<keyword evidence="2" id="KW-0472">Membrane</keyword>